<evidence type="ECO:0000259" key="16">
    <source>
        <dbReference type="Pfam" id="PF10458"/>
    </source>
</evidence>
<evidence type="ECO:0000256" key="8">
    <source>
        <dbReference type="ARBA" id="ARBA00023146"/>
    </source>
</evidence>
<proteinExistence type="inferred from homology"/>
<dbReference type="GO" id="GO:0002161">
    <property type="term" value="F:aminoacyl-tRNA deacylase activity"/>
    <property type="evidence" value="ECO:0007669"/>
    <property type="project" value="InterPro"/>
</dbReference>
<dbReference type="NCBIfam" id="NF004349">
    <property type="entry name" value="PRK05729.1"/>
    <property type="match status" value="1"/>
</dbReference>
<evidence type="ECO:0000256" key="11">
    <source>
        <dbReference type="RuleBase" id="RU363035"/>
    </source>
</evidence>
<dbReference type="SUPFAM" id="SSF47323">
    <property type="entry name" value="Anticodon-binding domain of a subclass of class I aminoacyl-tRNA synthetases"/>
    <property type="match status" value="1"/>
</dbReference>
<evidence type="ECO:0000256" key="1">
    <source>
        <dbReference type="ARBA" id="ARBA00005594"/>
    </source>
</evidence>
<dbReference type="PANTHER" id="PTHR11946">
    <property type="entry name" value="VALYL-TRNA SYNTHETASES"/>
    <property type="match status" value="1"/>
</dbReference>
<evidence type="ECO:0000256" key="3">
    <source>
        <dbReference type="ARBA" id="ARBA00022598"/>
    </source>
</evidence>
<dbReference type="GO" id="GO:0005829">
    <property type="term" value="C:cytosol"/>
    <property type="evidence" value="ECO:0007669"/>
    <property type="project" value="TreeGrafter"/>
</dbReference>
<dbReference type="InterPro" id="IPR019499">
    <property type="entry name" value="Val-tRNA_synth_tRNA-bd"/>
</dbReference>
<dbReference type="HAMAP" id="MF_02004">
    <property type="entry name" value="Val_tRNA_synth_type1"/>
    <property type="match status" value="1"/>
</dbReference>
<dbReference type="InterPro" id="IPR002300">
    <property type="entry name" value="aa-tRNA-synth_Ia"/>
</dbReference>
<dbReference type="NCBIfam" id="TIGR00422">
    <property type="entry name" value="valS"/>
    <property type="match status" value="1"/>
</dbReference>
<dbReference type="SUPFAM" id="SSF50677">
    <property type="entry name" value="ValRS/IleRS/LeuRS editing domain"/>
    <property type="match status" value="1"/>
</dbReference>
<evidence type="ECO:0000256" key="7">
    <source>
        <dbReference type="ARBA" id="ARBA00023054"/>
    </source>
</evidence>
<dbReference type="InterPro" id="IPR014729">
    <property type="entry name" value="Rossmann-like_a/b/a_fold"/>
</dbReference>
<evidence type="ECO:0000256" key="12">
    <source>
        <dbReference type="SAM" id="Coils"/>
    </source>
</evidence>
<evidence type="ECO:0000256" key="9">
    <source>
        <dbReference type="ARBA" id="ARBA00029936"/>
    </source>
</evidence>
<keyword evidence="8 11" id="KW-0030">Aminoacyl-tRNA synthetase</keyword>
<dbReference type="FunFam" id="3.40.50.620:FF:000020">
    <property type="entry name" value="Valine--tRNA ligase, mitochondrial"/>
    <property type="match status" value="1"/>
</dbReference>
<feature type="domain" description="Valyl-tRNA synthetase tRNA-binding arm" evidence="16">
    <location>
        <begin position="846"/>
        <end position="907"/>
    </location>
</feature>
<dbReference type="Proteomes" id="UP001165085">
    <property type="component" value="Unassembled WGS sequence"/>
</dbReference>
<dbReference type="OrthoDB" id="629407at2759"/>
<protein>
    <recommendedName>
        <fullName evidence="2">valine--tRNA ligase</fullName>
        <ecNumber evidence="2">6.1.1.9</ecNumber>
    </recommendedName>
    <alternativeName>
        <fullName evidence="9">Valyl-tRNA synthetase</fullName>
    </alternativeName>
</protein>
<dbReference type="InterPro" id="IPR013155">
    <property type="entry name" value="M/V/L/I-tRNA-synth_anticd-bd"/>
</dbReference>
<evidence type="ECO:0000256" key="13">
    <source>
        <dbReference type="SAM" id="MobiDB-lite"/>
    </source>
</evidence>
<dbReference type="InterPro" id="IPR001412">
    <property type="entry name" value="aa-tRNA-synth_I_CS"/>
</dbReference>
<keyword evidence="5 11" id="KW-0067">ATP-binding</keyword>
<comment type="similarity">
    <text evidence="1 11">Belongs to the class-I aminoacyl-tRNA synthetase family.</text>
</comment>
<keyword evidence="3 11" id="KW-0436">Ligase</keyword>
<dbReference type="InterPro" id="IPR009008">
    <property type="entry name" value="Val/Leu/Ile-tRNA-synth_edit"/>
</dbReference>
<dbReference type="CDD" id="cd07962">
    <property type="entry name" value="Anticodon_Ia_Val"/>
    <property type="match status" value="1"/>
</dbReference>
<dbReference type="CDD" id="cd00817">
    <property type="entry name" value="ValRS_core"/>
    <property type="match status" value="1"/>
</dbReference>
<feature type="region of interest" description="Disordered" evidence="13">
    <location>
        <begin position="1"/>
        <end position="20"/>
    </location>
</feature>
<dbReference type="Gene3D" id="1.10.287.380">
    <property type="entry name" value="Valyl-tRNA synthetase, C-terminal domain"/>
    <property type="match status" value="1"/>
</dbReference>
<dbReference type="PRINTS" id="PR00986">
    <property type="entry name" value="TRNASYNTHVAL"/>
</dbReference>
<dbReference type="InterPro" id="IPR009080">
    <property type="entry name" value="tRNAsynth_Ia_anticodon-bd"/>
</dbReference>
<comment type="caution">
    <text evidence="17">The sequence shown here is derived from an EMBL/GenBank/DDBJ whole genome shotgun (WGS) entry which is preliminary data.</text>
</comment>
<evidence type="ECO:0000256" key="10">
    <source>
        <dbReference type="ARBA" id="ARBA00047552"/>
    </source>
</evidence>
<dbReference type="EMBL" id="BRXY01000209">
    <property type="protein sequence ID" value="GMH77537.1"/>
    <property type="molecule type" value="Genomic_DNA"/>
</dbReference>
<dbReference type="Gene3D" id="3.40.50.620">
    <property type="entry name" value="HUPs"/>
    <property type="match status" value="2"/>
</dbReference>
<feature type="domain" description="Methionyl/Valyl/Leucyl/Isoleucyl-tRNA synthetase anticodon-binding" evidence="15">
    <location>
        <begin position="618"/>
        <end position="777"/>
    </location>
</feature>
<dbReference type="AlphaFoldDB" id="A0A9W7EG43"/>
<keyword evidence="4 11" id="KW-0547">Nucleotide-binding</keyword>
<dbReference type="Gene3D" id="3.90.740.10">
    <property type="entry name" value="Valyl/Leucyl/Isoleucyl-tRNA synthetase, editing domain"/>
    <property type="match status" value="1"/>
</dbReference>
<dbReference type="SUPFAM" id="SSF46589">
    <property type="entry name" value="tRNA-binding arm"/>
    <property type="match status" value="1"/>
</dbReference>
<evidence type="ECO:0000256" key="2">
    <source>
        <dbReference type="ARBA" id="ARBA00013169"/>
    </source>
</evidence>
<dbReference type="GO" id="GO:0004832">
    <property type="term" value="F:valine-tRNA ligase activity"/>
    <property type="evidence" value="ECO:0007669"/>
    <property type="project" value="UniProtKB-EC"/>
</dbReference>
<dbReference type="GO" id="GO:0006438">
    <property type="term" value="P:valyl-tRNA aminoacylation"/>
    <property type="evidence" value="ECO:0007669"/>
    <property type="project" value="InterPro"/>
</dbReference>
<dbReference type="SUPFAM" id="SSF52374">
    <property type="entry name" value="Nucleotidylyl transferase"/>
    <property type="match status" value="1"/>
</dbReference>
<name>A0A9W7EG43_9STRA</name>
<evidence type="ECO:0000313" key="18">
    <source>
        <dbReference type="Proteomes" id="UP001165085"/>
    </source>
</evidence>
<dbReference type="PROSITE" id="PS00178">
    <property type="entry name" value="AA_TRNA_LIGASE_I"/>
    <property type="match status" value="1"/>
</dbReference>
<dbReference type="FunFam" id="1.10.730.10:FF:000014">
    <property type="entry name" value="Valine--tRNA ligase"/>
    <property type="match status" value="1"/>
</dbReference>
<accession>A0A9W7EG43</accession>
<keyword evidence="18" id="KW-1185">Reference proteome</keyword>
<dbReference type="InterPro" id="IPR002303">
    <property type="entry name" value="Valyl-tRNA_ligase"/>
</dbReference>
<feature type="domain" description="Aminoacyl-tRNA synthetase class Ia" evidence="14">
    <location>
        <begin position="17"/>
        <end position="559"/>
    </location>
</feature>
<evidence type="ECO:0000256" key="5">
    <source>
        <dbReference type="ARBA" id="ARBA00022840"/>
    </source>
</evidence>
<evidence type="ECO:0000256" key="4">
    <source>
        <dbReference type="ARBA" id="ARBA00022741"/>
    </source>
</evidence>
<evidence type="ECO:0000259" key="15">
    <source>
        <dbReference type="Pfam" id="PF08264"/>
    </source>
</evidence>
<keyword evidence="7 12" id="KW-0175">Coiled coil</keyword>
<dbReference type="Pfam" id="PF10458">
    <property type="entry name" value="Val_tRNA-synt_C"/>
    <property type="match status" value="1"/>
</dbReference>
<comment type="catalytic activity">
    <reaction evidence="10">
        <text>tRNA(Val) + L-valine + ATP = L-valyl-tRNA(Val) + AMP + diphosphate</text>
        <dbReference type="Rhea" id="RHEA:10704"/>
        <dbReference type="Rhea" id="RHEA-COMP:9672"/>
        <dbReference type="Rhea" id="RHEA-COMP:9708"/>
        <dbReference type="ChEBI" id="CHEBI:30616"/>
        <dbReference type="ChEBI" id="CHEBI:33019"/>
        <dbReference type="ChEBI" id="CHEBI:57762"/>
        <dbReference type="ChEBI" id="CHEBI:78442"/>
        <dbReference type="ChEBI" id="CHEBI:78537"/>
        <dbReference type="ChEBI" id="CHEBI:456215"/>
        <dbReference type="EC" id="6.1.1.9"/>
    </reaction>
</comment>
<dbReference type="InterPro" id="IPR037118">
    <property type="entry name" value="Val-tRNA_synth_C_sf"/>
</dbReference>
<evidence type="ECO:0000313" key="17">
    <source>
        <dbReference type="EMBL" id="GMH77537.1"/>
    </source>
</evidence>
<gene>
    <name evidence="17" type="ORF">TrST_g5698</name>
</gene>
<feature type="coiled-coil region" evidence="12">
    <location>
        <begin position="844"/>
        <end position="906"/>
    </location>
</feature>
<dbReference type="PANTHER" id="PTHR11946:SF93">
    <property type="entry name" value="VALINE--TRNA LIGASE, CHLOROPLASTIC_MITOCHONDRIAL 2"/>
    <property type="match status" value="1"/>
</dbReference>
<evidence type="ECO:0000256" key="6">
    <source>
        <dbReference type="ARBA" id="ARBA00022917"/>
    </source>
</evidence>
<dbReference type="Pfam" id="PF08264">
    <property type="entry name" value="Anticodon_1"/>
    <property type="match status" value="1"/>
</dbReference>
<organism evidence="17 18">
    <name type="scientific">Triparma strigata</name>
    <dbReference type="NCBI Taxonomy" id="1606541"/>
    <lineage>
        <taxon>Eukaryota</taxon>
        <taxon>Sar</taxon>
        <taxon>Stramenopiles</taxon>
        <taxon>Ochrophyta</taxon>
        <taxon>Bolidophyceae</taxon>
        <taxon>Parmales</taxon>
        <taxon>Triparmaceae</taxon>
        <taxon>Triparma</taxon>
    </lineage>
</organism>
<dbReference type="EC" id="6.1.1.9" evidence="2"/>
<dbReference type="GO" id="GO:0005524">
    <property type="term" value="F:ATP binding"/>
    <property type="evidence" value="ECO:0007669"/>
    <property type="project" value="UniProtKB-KW"/>
</dbReference>
<dbReference type="InterPro" id="IPR033705">
    <property type="entry name" value="Anticodon_Ia_Val"/>
</dbReference>
<reference evidence="18" key="1">
    <citation type="journal article" date="2023" name="Commun. Biol.">
        <title>Genome analysis of Parmales, the sister group of diatoms, reveals the evolutionary specialization of diatoms from phago-mixotrophs to photoautotrophs.</title>
        <authorList>
            <person name="Ban H."/>
            <person name="Sato S."/>
            <person name="Yoshikawa S."/>
            <person name="Yamada K."/>
            <person name="Nakamura Y."/>
            <person name="Ichinomiya M."/>
            <person name="Sato N."/>
            <person name="Blanc-Mathieu R."/>
            <person name="Endo H."/>
            <person name="Kuwata A."/>
            <person name="Ogata H."/>
        </authorList>
    </citation>
    <scope>NUCLEOTIDE SEQUENCE [LARGE SCALE GENOMIC DNA]</scope>
    <source>
        <strain evidence="18">NIES 3701</strain>
    </source>
</reference>
<sequence>MFAPDAKPTPPAFTSTPQKPYVIPMPPPNVTGRLHMGHAIFVALQDVLARFHRMRGRPTLWTPGTDHAGIATQLQVEKRLIAEGKTREEVGREAFLKLAWEYKEEQGGAITTQLRSLGASADWSRERFTMDDDMTEGVVEAFVRLHEKGLVYRGEYIVNWAPQLKTAVSDLEVDYSEEMGKLYYFKYVLEGSDEFLPVATTRPETIWGDTAVCVHPEDSRFKHLVGKRVKVPTMDRTIPVIADDYVDREFGTGALKITPGHDPNDYTIGKRHELEIVNIMNKDATMNGNVPAQYQNLDRFEARQKIWEDMEATDLAIKAEDHQQRVPRSQRGGEVIEPMVSSQWFVKTKGMGEKALNAVKDGDIKIIPSRFEKVWYNWLEDIHDWCISRQLWWGHRIPVYYINGAEDNFVVARNMEEAKTFAAEKGFPDATLKQEDDVLDTWFSSGLWPFATVGWPQQENAGAQSDLARFYTQPTDACLETGYDILFFWVARMVMMGMELTDKIPFNVVYMHGLVRAADNTKMSKTKGNVIDPLETVDKYGADSLRYSLVTGVTPGQDIPLNMDKIEANRMFGNKLWNIAKFVVDNALKEDKGDAYDSTYGVKGPMTAEEFSKLAVPEKWIVTKCHKLVESVTCDIENYQLGQAGSKVYEFLRDDLADWYLEMSKTRFYPGLGGTDPEVAMASKKVIVYVFDRALRVLHPYMPFVTEALWHQLPRQPPANPSTPHSISLADWPMLEGETLVRDDESEAQFEVFQSLVKSIRNARAEFNVEQGKKIPATIVVAEGMVDMVRDEIASIVLLARMDPEGVTVVGAGSAEAEAARGEADNVQLVGEGGTEIYIPKAGLVDAEKEKARLTKQAEKLDKEIEKLSKRLNGKGFADKAPAEVVDKARQELSDLEAQAEKVREAQMAL</sequence>
<evidence type="ECO:0000259" key="14">
    <source>
        <dbReference type="Pfam" id="PF00133"/>
    </source>
</evidence>
<dbReference type="Pfam" id="PF00133">
    <property type="entry name" value="tRNA-synt_1"/>
    <property type="match status" value="1"/>
</dbReference>
<keyword evidence="6 11" id="KW-0648">Protein biosynthesis</keyword>
<dbReference type="InterPro" id="IPR010978">
    <property type="entry name" value="tRNA-bd_arm"/>
</dbReference>
<dbReference type="Gene3D" id="1.10.730.10">
    <property type="entry name" value="Isoleucyl-tRNA Synthetase, Domain 1"/>
    <property type="match status" value="1"/>
</dbReference>
<dbReference type="FunFam" id="1.10.287.380:FF:000001">
    <property type="entry name" value="Valine--tRNA ligase"/>
    <property type="match status" value="1"/>
</dbReference>